<dbReference type="PANTHER" id="PTHR37077">
    <property type="match status" value="1"/>
</dbReference>
<dbReference type="PANTHER" id="PTHR37077:SF1">
    <property type="match status" value="1"/>
</dbReference>
<accession>A0A2U1NWT7</accession>
<keyword evidence="3" id="KW-1185">Reference proteome</keyword>
<name>A0A2U1NWT7_ARTAN</name>
<comment type="caution">
    <text evidence="2">The sequence shown here is derived from an EMBL/GenBank/DDBJ whole genome shotgun (WGS) entry which is preliminary data.</text>
</comment>
<organism evidence="2 3">
    <name type="scientific">Artemisia annua</name>
    <name type="common">Sweet wormwood</name>
    <dbReference type="NCBI Taxonomy" id="35608"/>
    <lineage>
        <taxon>Eukaryota</taxon>
        <taxon>Viridiplantae</taxon>
        <taxon>Streptophyta</taxon>
        <taxon>Embryophyta</taxon>
        <taxon>Tracheophyta</taxon>
        <taxon>Spermatophyta</taxon>
        <taxon>Magnoliopsida</taxon>
        <taxon>eudicotyledons</taxon>
        <taxon>Gunneridae</taxon>
        <taxon>Pentapetalae</taxon>
        <taxon>asterids</taxon>
        <taxon>campanulids</taxon>
        <taxon>Asterales</taxon>
        <taxon>Asteraceae</taxon>
        <taxon>Asteroideae</taxon>
        <taxon>Anthemideae</taxon>
        <taxon>Artemisiinae</taxon>
        <taxon>Artemisia</taxon>
    </lineage>
</organism>
<dbReference type="Proteomes" id="UP000245207">
    <property type="component" value="Unassembled WGS sequence"/>
</dbReference>
<protein>
    <submittedName>
        <fullName evidence="2">Uncharacterized protein</fullName>
    </submittedName>
</protein>
<reference evidence="2 3" key="1">
    <citation type="journal article" date="2018" name="Mol. Plant">
        <title>The genome of Artemisia annua provides insight into the evolution of Asteraceae family and artemisinin biosynthesis.</title>
        <authorList>
            <person name="Shen Q."/>
            <person name="Zhang L."/>
            <person name="Liao Z."/>
            <person name="Wang S."/>
            <person name="Yan T."/>
            <person name="Shi P."/>
            <person name="Liu M."/>
            <person name="Fu X."/>
            <person name="Pan Q."/>
            <person name="Wang Y."/>
            <person name="Lv Z."/>
            <person name="Lu X."/>
            <person name="Zhang F."/>
            <person name="Jiang W."/>
            <person name="Ma Y."/>
            <person name="Chen M."/>
            <person name="Hao X."/>
            <person name="Li L."/>
            <person name="Tang Y."/>
            <person name="Lv G."/>
            <person name="Zhou Y."/>
            <person name="Sun X."/>
            <person name="Brodelius P.E."/>
            <person name="Rose J.K.C."/>
            <person name="Tang K."/>
        </authorList>
    </citation>
    <scope>NUCLEOTIDE SEQUENCE [LARGE SCALE GENOMIC DNA]</scope>
    <source>
        <strain evidence="3">cv. Huhao1</strain>
        <tissue evidence="2">Leaf</tissue>
    </source>
</reference>
<evidence type="ECO:0000313" key="3">
    <source>
        <dbReference type="Proteomes" id="UP000245207"/>
    </source>
</evidence>
<evidence type="ECO:0000313" key="2">
    <source>
        <dbReference type="EMBL" id="PWA77982.1"/>
    </source>
</evidence>
<proteinExistence type="predicted"/>
<evidence type="ECO:0000256" key="1">
    <source>
        <dbReference type="SAM" id="MobiDB-lite"/>
    </source>
</evidence>
<feature type="region of interest" description="Disordered" evidence="1">
    <location>
        <begin position="34"/>
        <end position="70"/>
    </location>
</feature>
<feature type="compositionally biased region" description="Acidic residues" evidence="1">
    <location>
        <begin position="37"/>
        <end position="46"/>
    </location>
</feature>
<dbReference type="AlphaFoldDB" id="A0A2U1NWT7"/>
<gene>
    <name evidence="2" type="ORF">CTI12_AA218720</name>
</gene>
<sequence>MSLASKNFATLWCTKQFNGNNDDDERVFYAPSPCLEADGDDDDGDYDYAPAASLEGDDDDDSGYDFAPAA</sequence>
<dbReference type="EMBL" id="PKPP01002050">
    <property type="protein sequence ID" value="PWA77982.1"/>
    <property type="molecule type" value="Genomic_DNA"/>
</dbReference>